<proteinExistence type="predicted"/>
<sequence length="198" mass="21603">MESTTKLKGSGQFGTVRPKTAVNFRVNGRIREMVLGPSSPLKCLSEATQAEVGEIHANGFDYTNVCNFNSFVPIEFETNSDCLSPVTGYKETLATAAPVPILRRPPLNRGHRFFHRPSITRKPSEAESFRFGETFLRIGRFYAGTRPGPVNFFFAGNSTAGSSLSKTSFSHSPLPFELRNSQRAAASQPASQPASILA</sequence>
<accession>A0AA40G0T0</accession>
<protein>
    <submittedName>
        <fullName evidence="1">Uncharacterized protein</fullName>
    </submittedName>
</protein>
<evidence type="ECO:0000313" key="2">
    <source>
        <dbReference type="Proteomes" id="UP001177670"/>
    </source>
</evidence>
<keyword evidence="2" id="KW-1185">Reference proteome</keyword>
<dbReference type="EMBL" id="JAHYIQ010000010">
    <property type="protein sequence ID" value="KAK1128629.1"/>
    <property type="molecule type" value="Genomic_DNA"/>
</dbReference>
<organism evidence="1 2">
    <name type="scientific">Melipona bicolor</name>
    <dbReference type="NCBI Taxonomy" id="60889"/>
    <lineage>
        <taxon>Eukaryota</taxon>
        <taxon>Metazoa</taxon>
        <taxon>Ecdysozoa</taxon>
        <taxon>Arthropoda</taxon>
        <taxon>Hexapoda</taxon>
        <taxon>Insecta</taxon>
        <taxon>Pterygota</taxon>
        <taxon>Neoptera</taxon>
        <taxon>Endopterygota</taxon>
        <taxon>Hymenoptera</taxon>
        <taxon>Apocrita</taxon>
        <taxon>Aculeata</taxon>
        <taxon>Apoidea</taxon>
        <taxon>Anthophila</taxon>
        <taxon>Apidae</taxon>
        <taxon>Melipona</taxon>
    </lineage>
</organism>
<evidence type="ECO:0000313" key="1">
    <source>
        <dbReference type="EMBL" id="KAK1128629.1"/>
    </source>
</evidence>
<dbReference type="AlphaFoldDB" id="A0AA40G0T0"/>
<reference evidence="1" key="1">
    <citation type="submission" date="2021-10" db="EMBL/GenBank/DDBJ databases">
        <title>Melipona bicolor Genome sequencing and assembly.</title>
        <authorList>
            <person name="Araujo N.S."/>
            <person name="Arias M.C."/>
        </authorList>
    </citation>
    <scope>NUCLEOTIDE SEQUENCE</scope>
    <source>
        <strain evidence="1">USP_2M_L1-L4_2017</strain>
        <tissue evidence="1">Whole body</tissue>
    </source>
</reference>
<gene>
    <name evidence="1" type="ORF">K0M31_003087</name>
</gene>
<name>A0AA40G0T0_9HYME</name>
<dbReference type="Proteomes" id="UP001177670">
    <property type="component" value="Unassembled WGS sequence"/>
</dbReference>
<comment type="caution">
    <text evidence="1">The sequence shown here is derived from an EMBL/GenBank/DDBJ whole genome shotgun (WGS) entry which is preliminary data.</text>
</comment>